<accession>A0A0A2UUN9</accession>
<gene>
    <name evidence="3" type="ORF">N780_18605</name>
</gene>
<dbReference type="GO" id="GO:0016491">
    <property type="term" value="F:oxidoreductase activity"/>
    <property type="evidence" value="ECO:0007669"/>
    <property type="project" value="InterPro"/>
</dbReference>
<keyword evidence="4" id="KW-1185">Reference proteome</keyword>
<evidence type="ECO:0000256" key="1">
    <source>
        <dbReference type="ARBA" id="ARBA00023157"/>
    </source>
</evidence>
<dbReference type="InterPro" id="IPR036249">
    <property type="entry name" value="Thioredoxin-like_sf"/>
</dbReference>
<dbReference type="Proteomes" id="UP000030153">
    <property type="component" value="Unassembled WGS sequence"/>
</dbReference>
<dbReference type="OrthoDB" id="25753at2"/>
<sequence>MQAPHFELPAIDGSHYYLEQDLGKIIVLTFWASWCPDCSRDLPKKEHFFQSLNREDLKMLTINVAGREGNTEEGVAFANKFLTQPTLIDRGTEIFDLYQATSLPTTVVINKQGQIEAKFGDKADVMEIMKTIGTLL</sequence>
<keyword evidence="1" id="KW-1015">Disulfide bond</keyword>
<evidence type="ECO:0000259" key="2">
    <source>
        <dbReference type="PROSITE" id="PS51352"/>
    </source>
</evidence>
<dbReference type="eggNOG" id="COG0526">
    <property type="taxonomic scope" value="Bacteria"/>
</dbReference>
<dbReference type="Pfam" id="PF00578">
    <property type="entry name" value="AhpC-TSA"/>
    <property type="match status" value="1"/>
</dbReference>
<dbReference type="InterPro" id="IPR050553">
    <property type="entry name" value="Thioredoxin_ResA/DsbE_sf"/>
</dbReference>
<dbReference type="Gene3D" id="3.40.30.10">
    <property type="entry name" value="Glutaredoxin"/>
    <property type="match status" value="1"/>
</dbReference>
<dbReference type="PANTHER" id="PTHR42852">
    <property type="entry name" value="THIOL:DISULFIDE INTERCHANGE PROTEIN DSBE"/>
    <property type="match status" value="1"/>
</dbReference>
<dbReference type="SUPFAM" id="SSF52833">
    <property type="entry name" value="Thioredoxin-like"/>
    <property type="match status" value="1"/>
</dbReference>
<dbReference type="PANTHER" id="PTHR42852:SF17">
    <property type="entry name" value="THIOREDOXIN-LIKE PROTEIN HI_1115"/>
    <property type="match status" value="1"/>
</dbReference>
<reference evidence="3 4" key="1">
    <citation type="submission" date="2013-08" db="EMBL/GenBank/DDBJ databases">
        <title>Genome of Pontibacillus chungwhensis.</title>
        <authorList>
            <person name="Wang Q."/>
            <person name="Wang G."/>
        </authorList>
    </citation>
    <scope>NUCLEOTIDE SEQUENCE [LARGE SCALE GENOMIC DNA]</scope>
    <source>
        <strain evidence="3 4">BH030062</strain>
    </source>
</reference>
<dbReference type="InterPro" id="IPR000866">
    <property type="entry name" value="AhpC/TSA"/>
</dbReference>
<evidence type="ECO:0000313" key="4">
    <source>
        <dbReference type="Proteomes" id="UP000030153"/>
    </source>
</evidence>
<name>A0A0A2UUN9_9BACI</name>
<dbReference type="AlphaFoldDB" id="A0A0A2UUN9"/>
<evidence type="ECO:0000313" key="3">
    <source>
        <dbReference type="EMBL" id="KGP91644.1"/>
    </source>
</evidence>
<dbReference type="GO" id="GO:0016209">
    <property type="term" value="F:antioxidant activity"/>
    <property type="evidence" value="ECO:0007669"/>
    <property type="project" value="InterPro"/>
</dbReference>
<dbReference type="PROSITE" id="PS51352">
    <property type="entry name" value="THIOREDOXIN_2"/>
    <property type="match status" value="1"/>
</dbReference>
<organism evidence="3 4">
    <name type="scientific">Pontibacillus chungwhensis BH030062</name>
    <dbReference type="NCBI Taxonomy" id="1385513"/>
    <lineage>
        <taxon>Bacteria</taxon>
        <taxon>Bacillati</taxon>
        <taxon>Bacillota</taxon>
        <taxon>Bacilli</taxon>
        <taxon>Bacillales</taxon>
        <taxon>Bacillaceae</taxon>
        <taxon>Pontibacillus</taxon>
    </lineage>
</organism>
<protein>
    <submittedName>
        <fullName evidence="3">Thioredoxin</fullName>
    </submittedName>
</protein>
<dbReference type="CDD" id="cd02966">
    <property type="entry name" value="TlpA_like_family"/>
    <property type="match status" value="1"/>
</dbReference>
<proteinExistence type="predicted"/>
<feature type="domain" description="Thioredoxin" evidence="2">
    <location>
        <begin position="1"/>
        <end position="136"/>
    </location>
</feature>
<dbReference type="STRING" id="1385513.N780_18605"/>
<dbReference type="RefSeq" id="WP_036782524.1">
    <property type="nucleotide sequence ID" value="NZ_AVBG01000005.1"/>
</dbReference>
<dbReference type="EMBL" id="AVBG01000005">
    <property type="protein sequence ID" value="KGP91644.1"/>
    <property type="molecule type" value="Genomic_DNA"/>
</dbReference>
<dbReference type="InterPro" id="IPR013766">
    <property type="entry name" value="Thioredoxin_domain"/>
</dbReference>
<comment type="caution">
    <text evidence="3">The sequence shown here is derived from an EMBL/GenBank/DDBJ whole genome shotgun (WGS) entry which is preliminary data.</text>
</comment>